<keyword evidence="1" id="KW-0521">NADP</keyword>
<reference evidence="3" key="1">
    <citation type="submission" date="2020-11" db="EMBL/GenBank/DDBJ databases">
        <authorList>
            <consortium name="DOE Joint Genome Institute"/>
            <person name="Ahrendt S."/>
            <person name="Riley R."/>
            <person name="Andreopoulos W."/>
            <person name="LaButti K."/>
            <person name="Pangilinan J."/>
            <person name="Ruiz-duenas F.J."/>
            <person name="Barrasa J.M."/>
            <person name="Sanchez-Garcia M."/>
            <person name="Camarero S."/>
            <person name="Miyauchi S."/>
            <person name="Serrano A."/>
            <person name="Linde D."/>
            <person name="Babiker R."/>
            <person name="Drula E."/>
            <person name="Ayuso-Fernandez I."/>
            <person name="Pacheco R."/>
            <person name="Padilla G."/>
            <person name="Ferreira P."/>
            <person name="Barriuso J."/>
            <person name="Kellner H."/>
            <person name="Castanera R."/>
            <person name="Alfaro M."/>
            <person name="Ramirez L."/>
            <person name="Pisabarro A.G."/>
            <person name="Kuo A."/>
            <person name="Tritt A."/>
            <person name="Lipzen A."/>
            <person name="He G."/>
            <person name="Yan M."/>
            <person name="Ng V."/>
            <person name="Cullen D."/>
            <person name="Martin F."/>
            <person name="Rosso M.-N."/>
            <person name="Henrissat B."/>
            <person name="Hibbett D."/>
            <person name="Martinez A.T."/>
            <person name="Grigoriev I.V."/>
        </authorList>
    </citation>
    <scope>NUCLEOTIDE SEQUENCE</scope>
    <source>
        <strain evidence="3">AH 44721</strain>
    </source>
</reference>
<dbReference type="EMBL" id="JADNYJ010000140">
    <property type="protein sequence ID" value="KAF8880457.1"/>
    <property type="molecule type" value="Genomic_DNA"/>
</dbReference>
<name>A0A9P5TIV4_GYMJU</name>
<dbReference type="Gene3D" id="3.40.50.720">
    <property type="entry name" value="NAD(P)-binding Rossmann-like Domain"/>
    <property type="match status" value="1"/>
</dbReference>
<accession>A0A9P5TIV4</accession>
<evidence type="ECO:0000313" key="3">
    <source>
        <dbReference type="EMBL" id="KAF8880457.1"/>
    </source>
</evidence>
<dbReference type="SUPFAM" id="SSF51735">
    <property type="entry name" value="NAD(P)-binding Rossmann-fold domains"/>
    <property type="match status" value="1"/>
</dbReference>
<dbReference type="Pfam" id="PF00106">
    <property type="entry name" value="adh_short"/>
    <property type="match status" value="2"/>
</dbReference>
<evidence type="ECO:0000313" key="4">
    <source>
        <dbReference type="Proteomes" id="UP000724874"/>
    </source>
</evidence>
<organism evidence="3 4">
    <name type="scientific">Gymnopilus junonius</name>
    <name type="common">Spectacular rustgill mushroom</name>
    <name type="synonym">Gymnopilus spectabilis subsp. junonius</name>
    <dbReference type="NCBI Taxonomy" id="109634"/>
    <lineage>
        <taxon>Eukaryota</taxon>
        <taxon>Fungi</taxon>
        <taxon>Dikarya</taxon>
        <taxon>Basidiomycota</taxon>
        <taxon>Agaricomycotina</taxon>
        <taxon>Agaricomycetes</taxon>
        <taxon>Agaricomycetidae</taxon>
        <taxon>Agaricales</taxon>
        <taxon>Agaricineae</taxon>
        <taxon>Hymenogastraceae</taxon>
        <taxon>Gymnopilus</taxon>
    </lineage>
</organism>
<keyword evidence="4" id="KW-1185">Reference proteome</keyword>
<dbReference type="InterPro" id="IPR020904">
    <property type="entry name" value="Sc_DH/Rdtase_CS"/>
</dbReference>
<sequence>MFSRTFDPTKDLNDLTGKVIIVTGANTGIGYFTVRHLVNRGAKVYLGSRSEERGKTAIEKLKQEGIGSGEVVLFLCDIGSPSSAKKAAEDFMKWRPGWTSLVCFGRSYIVIWPLISVFHIGTFQLTTCLLPLLIKTSEEPNSDVRIVTVSSNVHANTKPVMNFKNLDEFKADYAKDMLPSLSRYSVSKLATILFSNALQRKLAPTSIICITLHPGIVNTSLASHLSYPRIAGFLTWVFFKAPDEGAYNTCFAAASPIVRESADEFKGAYLVPVGKKVDTSPIAQKVDVQDDLWKTTEDYIHSLSL</sequence>
<dbReference type="OrthoDB" id="191139at2759"/>
<comment type="caution">
    <text evidence="3">The sequence shown here is derived from an EMBL/GenBank/DDBJ whole genome shotgun (WGS) entry which is preliminary data.</text>
</comment>
<dbReference type="PANTHER" id="PTHR43157">
    <property type="entry name" value="PHOSPHATIDYLINOSITOL-GLYCAN BIOSYNTHESIS CLASS F PROTEIN-RELATED"/>
    <property type="match status" value="1"/>
</dbReference>
<dbReference type="AlphaFoldDB" id="A0A9P5TIV4"/>
<dbReference type="PRINTS" id="PR00081">
    <property type="entry name" value="GDHRDH"/>
</dbReference>
<dbReference type="InterPro" id="IPR036291">
    <property type="entry name" value="NAD(P)-bd_dom_sf"/>
</dbReference>
<evidence type="ECO:0008006" key="5">
    <source>
        <dbReference type="Google" id="ProtNLM"/>
    </source>
</evidence>
<dbReference type="InterPro" id="IPR002347">
    <property type="entry name" value="SDR_fam"/>
</dbReference>
<dbReference type="GO" id="GO:0016491">
    <property type="term" value="F:oxidoreductase activity"/>
    <property type="evidence" value="ECO:0007669"/>
    <property type="project" value="UniProtKB-KW"/>
</dbReference>
<evidence type="ECO:0000256" key="2">
    <source>
        <dbReference type="ARBA" id="ARBA00023002"/>
    </source>
</evidence>
<dbReference type="PROSITE" id="PS00061">
    <property type="entry name" value="ADH_SHORT"/>
    <property type="match status" value="1"/>
</dbReference>
<dbReference type="PANTHER" id="PTHR43157:SF31">
    <property type="entry name" value="PHOSPHATIDYLINOSITOL-GLYCAN BIOSYNTHESIS CLASS F PROTEIN"/>
    <property type="match status" value="1"/>
</dbReference>
<keyword evidence="2" id="KW-0560">Oxidoreductase</keyword>
<dbReference type="Proteomes" id="UP000724874">
    <property type="component" value="Unassembled WGS sequence"/>
</dbReference>
<protein>
    <recommendedName>
        <fullName evidence="5">NAD(P)-binding protein</fullName>
    </recommendedName>
</protein>
<gene>
    <name evidence="3" type="ORF">CPB84DRAFT_1687570</name>
</gene>
<evidence type="ECO:0000256" key="1">
    <source>
        <dbReference type="ARBA" id="ARBA00022857"/>
    </source>
</evidence>
<proteinExistence type="predicted"/>